<dbReference type="PRINTS" id="PR00105">
    <property type="entry name" value="C5METTRFRASE"/>
</dbReference>
<evidence type="ECO:0000256" key="7">
    <source>
        <dbReference type="RuleBase" id="RU000417"/>
    </source>
</evidence>
<dbReference type="InterPro" id="IPR050750">
    <property type="entry name" value="C5-MTase"/>
</dbReference>
<evidence type="ECO:0000313" key="9">
    <source>
        <dbReference type="EMBL" id="RIT29541.1"/>
    </source>
</evidence>
<feature type="compositionally biased region" description="Basic residues" evidence="8">
    <location>
        <begin position="293"/>
        <end position="312"/>
    </location>
</feature>
<dbReference type="Pfam" id="PF00145">
    <property type="entry name" value="DNA_methylase"/>
    <property type="match status" value="2"/>
</dbReference>
<dbReference type="NCBIfam" id="TIGR00675">
    <property type="entry name" value="dcm"/>
    <property type="match status" value="1"/>
</dbReference>
<dbReference type="EMBL" id="QXBN01000031">
    <property type="protein sequence ID" value="RIT29541.1"/>
    <property type="molecule type" value="Genomic_DNA"/>
</dbReference>
<dbReference type="PROSITE" id="PS00094">
    <property type="entry name" value="C5_MTASE_1"/>
    <property type="match status" value="1"/>
</dbReference>
<gene>
    <name evidence="9" type="ORF">D2E76_25195</name>
</gene>
<dbReference type="AlphaFoldDB" id="A0ABD7HI61"/>
<keyword evidence="4" id="KW-0680">Restriction system</keyword>
<evidence type="ECO:0000313" key="10">
    <source>
        <dbReference type="Proteomes" id="UP000284557"/>
    </source>
</evidence>
<keyword evidence="2 5" id="KW-0808">Transferase</keyword>
<dbReference type="GO" id="GO:0009307">
    <property type="term" value="P:DNA restriction-modification system"/>
    <property type="evidence" value="ECO:0007669"/>
    <property type="project" value="UniProtKB-KW"/>
</dbReference>
<evidence type="ECO:0000256" key="6">
    <source>
        <dbReference type="RuleBase" id="RU000416"/>
    </source>
</evidence>
<feature type="compositionally biased region" description="Basic and acidic residues" evidence="8">
    <location>
        <begin position="313"/>
        <end position="329"/>
    </location>
</feature>
<dbReference type="Proteomes" id="UP000284557">
    <property type="component" value="Unassembled WGS sequence"/>
</dbReference>
<name>A0ABD7HI61_9MYCO</name>
<evidence type="ECO:0000256" key="5">
    <source>
        <dbReference type="PROSITE-ProRule" id="PRU01016"/>
    </source>
</evidence>
<dbReference type="InterPro" id="IPR001525">
    <property type="entry name" value="C5_MeTfrase"/>
</dbReference>
<feature type="region of interest" description="Disordered" evidence="8">
    <location>
        <begin position="289"/>
        <end position="329"/>
    </location>
</feature>
<dbReference type="InterPro" id="IPR029063">
    <property type="entry name" value="SAM-dependent_MTases_sf"/>
</dbReference>
<proteinExistence type="inferred from homology"/>
<evidence type="ECO:0000256" key="1">
    <source>
        <dbReference type="ARBA" id="ARBA00022603"/>
    </source>
</evidence>
<reference evidence="9 10" key="1">
    <citation type="submission" date="2018-08" db="EMBL/GenBank/DDBJ databases">
        <title>Linezolid Resistance in Mycobacterium abscessus: MIC Distribution and Comprehensive Investigation of Resistance Mechanisms.</title>
        <authorList>
            <person name="Ye M."/>
            <person name="Xu L."/>
            <person name="Zou Y."/>
            <person name="Li B."/>
            <person name="Guo Q."/>
            <person name="Zhang Y."/>
            <person name="Zhan M."/>
            <person name="Xu B."/>
            <person name="Yu F."/>
            <person name="Zhang Z."/>
            <person name="Chu H."/>
        </authorList>
    </citation>
    <scope>NUCLEOTIDE SEQUENCE [LARGE SCALE GENOMIC DNA]</scope>
    <source>
        <strain evidence="9 10">G143</strain>
    </source>
</reference>
<organism evidence="9 10">
    <name type="scientific">Mycobacteroides abscessus</name>
    <dbReference type="NCBI Taxonomy" id="36809"/>
    <lineage>
        <taxon>Bacteria</taxon>
        <taxon>Bacillati</taxon>
        <taxon>Actinomycetota</taxon>
        <taxon>Actinomycetes</taxon>
        <taxon>Mycobacteriales</taxon>
        <taxon>Mycobacteriaceae</taxon>
        <taxon>Mycobacteroides</taxon>
    </lineage>
</organism>
<accession>A0ABD7HI61</accession>
<dbReference type="PROSITE" id="PS51679">
    <property type="entry name" value="SAM_MT_C5"/>
    <property type="match status" value="1"/>
</dbReference>
<feature type="active site" evidence="5">
    <location>
        <position position="77"/>
    </location>
</feature>
<keyword evidence="3 5" id="KW-0949">S-adenosyl-L-methionine</keyword>
<evidence type="ECO:0000256" key="2">
    <source>
        <dbReference type="ARBA" id="ARBA00022679"/>
    </source>
</evidence>
<dbReference type="PANTHER" id="PTHR46098:SF1">
    <property type="entry name" value="TRNA (CYTOSINE(38)-C(5))-METHYLTRANSFERASE"/>
    <property type="match status" value="1"/>
</dbReference>
<dbReference type="PANTHER" id="PTHR46098">
    <property type="entry name" value="TRNA (CYTOSINE(38)-C(5))-METHYLTRANSFERASE"/>
    <property type="match status" value="1"/>
</dbReference>
<dbReference type="Gene3D" id="3.90.120.10">
    <property type="entry name" value="DNA Methylase, subunit A, domain 2"/>
    <property type="match status" value="1"/>
</dbReference>
<keyword evidence="1 5" id="KW-0489">Methyltransferase</keyword>
<dbReference type="SUPFAM" id="SSF53335">
    <property type="entry name" value="S-adenosyl-L-methionine-dependent methyltransferases"/>
    <property type="match status" value="1"/>
</dbReference>
<comment type="catalytic activity">
    <reaction evidence="7">
        <text>a 2'-deoxycytidine in DNA + S-adenosyl-L-methionine = a 5-methyl-2'-deoxycytidine in DNA + S-adenosyl-L-homocysteine + H(+)</text>
        <dbReference type="Rhea" id="RHEA:13681"/>
        <dbReference type="Rhea" id="RHEA-COMP:11369"/>
        <dbReference type="Rhea" id="RHEA-COMP:11370"/>
        <dbReference type="ChEBI" id="CHEBI:15378"/>
        <dbReference type="ChEBI" id="CHEBI:57856"/>
        <dbReference type="ChEBI" id="CHEBI:59789"/>
        <dbReference type="ChEBI" id="CHEBI:85452"/>
        <dbReference type="ChEBI" id="CHEBI:85454"/>
        <dbReference type="EC" id="2.1.1.37"/>
    </reaction>
</comment>
<dbReference type="InterPro" id="IPR018117">
    <property type="entry name" value="C5_DNA_meth_AS"/>
</dbReference>
<dbReference type="Gene3D" id="3.40.50.150">
    <property type="entry name" value="Vaccinia Virus protein VP39"/>
    <property type="match status" value="1"/>
</dbReference>
<sequence>MADLFAGIGGFHLAFGQMGARCVFACENNPTARRVYETNFRSTSPELFDGENFAGDITALEPEQVPEHDVLTAGFPCQPFSTAGKRRGFTDTRGLHFFEIARILDAKRPAAFFLENVKGLIRHDGGRTLDIIRTVLTEDLGYSLHVQVIRACDFGVPQLRPRLFMVGFRSSATPFAFPEPVPLTTTLSDVLGGQCERAVSRTLLASGYHKPYGKKFNWAHYLVDGHVHRLTPHEALALQGFPDDFQIPDSYSTAMRLIGNSIAVPAAEATARQIAQSLGADVIATANDSGARTVRRTPLRHPRTTRSLTRPRGRSDSGHRPHLDRRSRP</sequence>
<dbReference type="CDD" id="cd00315">
    <property type="entry name" value="Cyt_C5_DNA_methylase"/>
    <property type="match status" value="1"/>
</dbReference>
<comment type="caution">
    <text evidence="9">The sequence shown here is derived from an EMBL/GenBank/DDBJ whole genome shotgun (WGS) entry which is preliminary data.</text>
</comment>
<evidence type="ECO:0000256" key="8">
    <source>
        <dbReference type="SAM" id="MobiDB-lite"/>
    </source>
</evidence>
<dbReference type="GO" id="GO:0003886">
    <property type="term" value="F:DNA (cytosine-5-)-methyltransferase activity"/>
    <property type="evidence" value="ECO:0007669"/>
    <property type="project" value="UniProtKB-EC"/>
</dbReference>
<dbReference type="EC" id="2.1.1.37" evidence="7"/>
<comment type="similarity">
    <text evidence="5 6">Belongs to the class I-like SAM-binding methyltransferase superfamily. C5-methyltransferase family.</text>
</comment>
<evidence type="ECO:0000256" key="4">
    <source>
        <dbReference type="ARBA" id="ARBA00022747"/>
    </source>
</evidence>
<protein>
    <recommendedName>
        <fullName evidence="7">Cytosine-specific methyltransferase</fullName>
        <ecNumber evidence="7">2.1.1.37</ecNumber>
    </recommendedName>
</protein>
<dbReference type="GO" id="GO:0032259">
    <property type="term" value="P:methylation"/>
    <property type="evidence" value="ECO:0007669"/>
    <property type="project" value="UniProtKB-KW"/>
</dbReference>
<evidence type="ECO:0000256" key="3">
    <source>
        <dbReference type="ARBA" id="ARBA00022691"/>
    </source>
</evidence>